<evidence type="ECO:0000313" key="1">
    <source>
        <dbReference type="EMBL" id="RDY11951.1"/>
    </source>
</evidence>
<protein>
    <submittedName>
        <fullName evidence="1">Uncharacterized protein</fullName>
    </submittedName>
</protein>
<name>A0A371IA86_MUCPR</name>
<keyword evidence="2" id="KW-1185">Reference proteome</keyword>
<feature type="non-terminal residue" evidence="1">
    <location>
        <position position="1"/>
    </location>
</feature>
<comment type="caution">
    <text evidence="1">The sequence shown here is derived from an EMBL/GenBank/DDBJ whole genome shotgun (WGS) entry which is preliminary data.</text>
</comment>
<sequence>MVRHLVSAQIGEDGNLKLCSIIIDGGSSAIVASTRLVEKLNLPTLVSLAFIVRKYSDKVLCNVVPMEATHILLRRPWQFDYKVTHDGVTNKFSFMHNGQKVQKY</sequence>
<dbReference type="PANTHER" id="PTHR35046:SF9">
    <property type="entry name" value="RNA-DIRECTED DNA POLYMERASE"/>
    <property type="match status" value="1"/>
</dbReference>
<reference evidence="1" key="1">
    <citation type="submission" date="2018-05" db="EMBL/GenBank/DDBJ databases">
        <title>Draft genome of Mucuna pruriens seed.</title>
        <authorList>
            <person name="Nnadi N.E."/>
            <person name="Vos R."/>
            <person name="Hasami M.H."/>
            <person name="Devisetty U.K."/>
            <person name="Aguiy J.C."/>
        </authorList>
    </citation>
    <scope>NUCLEOTIDE SEQUENCE [LARGE SCALE GENOMIC DNA]</scope>
    <source>
        <strain evidence="1">JCA_2017</strain>
    </source>
</reference>
<gene>
    <name evidence="1" type="ORF">CR513_03320</name>
</gene>
<organism evidence="1 2">
    <name type="scientific">Mucuna pruriens</name>
    <name type="common">Velvet bean</name>
    <name type="synonym">Dolichos pruriens</name>
    <dbReference type="NCBI Taxonomy" id="157652"/>
    <lineage>
        <taxon>Eukaryota</taxon>
        <taxon>Viridiplantae</taxon>
        <taxon>Streptophyta</taxon>
        <taxon>Embryophyta</taxon>
        <taxon>Tracheophyta</taxon>
        <taxon>Spermatophyta</taxon>
        <taxon>Magnoliopsida</taxon>
        <taxon>eudicotyledons</taxon>
        <taxon>Gunneridae</taxon>
        <taxon>Pentapetalae</taxon>
        <taxon>rosids</taxon>
        <taxon>fabids</taxon>
        <taxon>Fabales</taxon>
        <taxon>Fabaceae</taxon>
        <taxon>Papilionoideae</taxon>
        <taxon>50 kb inversion clade</taxon>
        <taxon>NPAAA clade</taxon>
        <taxon>indigoferoid/millettioid clade</taxon>
        <taxon>Phaseoleae</taxon>
        <taxon>Mucuna</taxon>
    </lineage>
</organism>
<proteinExistence type="predicted"/>
<dbReference type="EMBL" id="QJKJ01000551">
    <property type="protein sequence ID" value="RDY11951.1"/>
    <property type="molecule type" value="Genomic_DNA"/>
</dbReference>
<accession>A0A371IA86</accession>
<dbReference type="OrthoDB" id="1747743at2759"/>
<dbReference type="Proteomes" id="UP000257109">
    <property type="component" value="Unassembled WGS sequence"/>
</dbReference>
<dbReference type="AlphaFoldDB" id="A0A371IA86"/>
<dbReference type="PANTHER" id="PTHR35046">
    <property type="entry name" value="ZINC KNUCKLE (CCHC-TYPE) FAMILY PROTEIN"/>
    <property type="match status" value="1"/>
</dbReference>
<evidence type="ECO:0000313" key="2">
    <source>
        <dbReference type="Proteomes" id="UP000257109"/>
    </source>
</evidence>